<dbReference type="GO" id="GO:0046872">
    <property type="term" value="F:metal ion binding"/>
    <property type="evidence" value="ECO:0007669"/>
    <property type="project" value="UniProtKB-UniRule"/>
</dbReference>
<dbReference type="InterPro" id="IPR008007">
    <property type="entry name" value="Peptidase_M42"/>
</dbReference>
<evidence type="ECO:0000256" key="5">
    <source>
        <dbReference type="ARBA" id="ARBA00022801"/>
    </source>
</evidence>
<evidence type="ECO:0000313" key="9">
    <source>
        <dbReference type="EMBL" id="MFC6953175.1"/>
    </source>
</evidence>
<reference evidence="9 10" key="1">
    <citation type="journal article" date="2019" name="Int. J. Syst. Evol. Microbiol.">
        <title>The Global Catalogue of Microorganisms (GCM) 10K type strain sequencing project: providing services to taxonomists for standard genome sequencing and annotation.</title>
        <authorList>
            <consortium name="The Broad Institute Genomics Platform"/>
            <consortium name="The Broad Institute Genome Sequencing Center for Infectious Disease"/>
            <person name="Wu L."/>
            <person name="Ma J."/>
        </authorList>
    </citation>
    <scope>NUCLEOTIDE SEQUENCE [LARGE SCALE GENOMIC DNA]</scope>
    <source>
        <strain evidence="9 10">GX26</strain>
    </source>
</reference>
<comment type="cofactor">
    <cofactor evidence="8">
        <name>a divalent metal cation</name>
        <dbReference type="ChEBI" id="CHEBI:60240"/>
    </cofactor>
    <text evidence="8">Binds 2 divalent metal cations per subunit.</text>
</comment>
<dbReference type="InterPro" id="IPR051464">
    <property type="entry name" value="Peptidase_M42_aminopept"/>
</dbReference>
<feature type="binding site" evidence="8">
    <location>
        <position position="66"/>
    </location>
    <ligand>
        <name>Zn(2+)</name>
        <dbReference type="ChEBI" id="CHEBI:29105"/>
        <label>1</label>
    </ligand>
</feature>
<feature type="binding site" evidence="8">
    <location>
        <position position="210"/>
    </location>
    <ligand>
        <name>Zn(2+)</name>
        <dbReference type="ChEBI" id="CHEBI:29105"/>
        <label>2</label>
    </ligand>
</feature>
<dbReference type="PIRSF" id="PIRSF001123">
    <property type="entry name" value="PepA_GA"/>
    <property type="match status" value="1"/>
</dbReference>
<feature type="binding site" evidence="8">
    <location>
        <position position="177"/>
    </location>
    <ligand>
        <name>Zn(2+)</name>
        <dbReference type="ChEBI" id="CHEBI:29105"/>
        <label>1</label>
    </ligand>
</feature>
<dbReference type="AlphaFoldDB" id="A0ABD5VCQ8"/>
<organism evidence="9 10">
    <name type="scientific">Halorubellus litoreus</name>
    <dbReference type="NCBI Taxonomy" id="755308"/>
    <lineage>
        <taxon>Archaea</taxon>
        <taxon>Methanobacteriati</taxon>
        <taxon>Methanobacteriota</taxon>
        <taxon>Stenosarchaea group</taxon>
        <taxon>Halobacteria</taxon>
        <taxon>Halobacteriales</taxon>
        <taxon>Halorubellaceae</taxon>
        <taxon>Halorubellus</taxon>
    </lineage>
</organism>
<evidence type="ECO:0000256" key="4">
    <source>
        <dbReference type="ARBA" id="ARBA00022723"/>
    </source>
</evidence>
<dbReference type="GO" id="GO:0006508">
    <property type="term" value="P:proteolysis"/>
    <property type="evidence" value="ECO:0007669"/>
    <property type="project" value="UniProtKB-KW"/>
</dbReference>
<proteinExistence type="inferred from homology"/>
<keyword evidence="2" id="KW-0031">Aminopeptidase</keyword>
<evidence type="ECO:0000313" key="10">
    <source>
        <dbReference type="Proteomes" id="UP001596395"/>
    </source>
</evidence>
<keyword evidence="5" id="KW-0378">Hydrolase</keyword>
<accession>A0ABD5VCQ8</accession>
<keyword evidence="3" id="KW-0645">Protease</keyword>
<dbReference type="PANTHER" id="PTHR32481:SF0">
    <property type="entry name" value="AMINOPEPTIDASE YPDE-RELATED"/>
    <property type="match status" value="1"/>
</dbReference>
<evidence type="ECO:0000256" key="8">
    <source>
        <dbReference type="PIRSR" id="PIRSR001123-2"/>
    </source>
</evidence>
<dbReference type="GO" id="GO:0004177">
    <property type="term" value="F:aminopeptidase activity"/>
    <property type="evidence" value="ECO:0007669"/>
    <property type="project" value="UniProtKB-UniRule"/>
</dbReference>
<feature type="active site" description="Proton acceptor" evidence="7">
    <location>
        <position position="209"/>
    </location>
</feature>
<evidence type="ECO:0000256" key="6">
    <source>
        <dbReference type="PIRNR" id="PIRNR001123"/>
    </source>
</evidence>
<dbReference type="PANTHER" id="PTHR32481">
    <property type="entry name" value="AMINOPEPTIDASE"/>
    <property type="match status" value="1"/>
</dbReference>
<keyword evidence="10" id="KW-1185">Reference proteome</keyword>
<comment type="caution">
    <text evidence="9">The sequence shown here is derived from an EMBL/GenBank/DDBJ whole genome shotgun (WGS) entry which is preliminary data.</text>
</comment>
<dbReference type="SUPFAM" id="SSF53187">
    <property type="entry name" value="Zn-dependent exopeptidases"/>
    <property type="match status" value="1"/>
</dbReference>
<dbReference type="Gene3D" id="2.40.30.40">
    <property type="entry name" value="Peptidase M42, domain 2"/>
    <property type="match status" value="1"/>
</dbReference>
<keyword evidence="4 8" id="KW-0479">Metal-binding</keyword>
<dbReference type="EMBL" id="JBHSXN010000002">
    <property type="protein sequence ID" value="MFC6953175.1"/>
    <property type="molecule type" value="Genomic_DNA"/>
</dbReference>
<evidence type="ECO:0000256" key="3">
    <source>
        <dbReference type="ARBA" id="ARBA00022670"/>
    </source>
</evidence>
<name>A0ABD5VCQ8_9EURY</name>
<feature type="binding site" evidence="8">
    <location>
        <position position="319"/>
    </location>
    <ligand>
        <name>Zn(2+)</name>
        <dbReference type="ChEBI" id="CHEBI:29105"/>
        <label>2</label>
    </ligand>
</feature>
<protein>
    <submittedName>
        <fullName evidence="9">M20/M25/M40 family metallo-hydrolase</fullName>
    </submittedName>
</protein>
<comment type="similarity">
    <text evidence="1 6">Belongs to the peptidase M42 family.</text>
</comment>
<dbReference type="SUPFAM" id="SSF101821">
    <property type="entry name" value="Aminopeptidase/glucanase lid domain"/>
    <property type="match status" value="1"/>
</dbReference>
<sequence length="354" mass="37636">MDSERWEFLTELLETPSPSGYETRGQRVWVEYAKQYADDVRTDAYGNAIAAYNEDADGPTIAFAGHGDEIGFIVRRIDDDGFVHLGRIGGSDRTVSKGQHVTVHGSDGVVPGVVGQVAIHLRDPSKDEYDEISEQVVDVGAEDREEAAELVEVGDPITFSSTVEDLVGDKVAARGMDNRVGTYTAIEGLRRAAEADVDVTVYAVSTVQEELGKKGAMMVTDRLDVDAALVVDVTHAGDYPKSPTEKTGDVALGDGPVVGRGSANHPVVSQLARKAAADADIDVQLQAAGSFTGTDTDEFYVSSGGVPSLNVSVPNRYMHTPVEVVDTTDVEGVADLLAAFAATVEDRESFAVDV</sequence>
<evidence type="ECO:0000256" key="1">
    <source>
        <dbReference type="ARBA" id="ARBA00006272"/>
    </source>
</evidence>
<evidence type="ECO:0000256" key="2">
    <source>
        <dbReference type="ARBA" id="ARBA00022438"/>
    </source>
</evidence>
<dbReference type="Pfam" id="PF05343">
    <property type="entry name" value="Peptidase_M42"/>
    <property type="match status" value="1"/>
</dbReference>
<feature type="binding site" evidence="8">
    <location>
        <position position="177"/>
    </location>
    <ligand>
        <name>Zn(2+)</name>
        <dbReference type="ChEBI" id="CHEBI:29105"/>
        <label>2</label>
    </ligand>
</feature>
<feature type="binding site" evidence="8">
    <location>
        <position position="232"/>
    </location>
    <ligand>
        <name>Zn(2+)</name>
        <dbReference type="ChEBI" id="CHEBI:29105"/>
        <label>1</label>
    </ligand>
</feature>
<evidence type="ECO:0000256" key="7">
    <source>
        <dbReference type="PIRSR" id="PIRSR001123-1"/>
    </source>
</evidence>
<dbReference type="Proteomes" id="UP001596395">
    <property type="component" value="Unassembled WGS sequence"/>
</dbReference>
<dbReference type="RefSeq" id="WP_336350140.1">
    <property type="nucleotide sequence ID" value="NZ_JAZAQL010000002.1"/>
</dbReference>
<dbReference type="Gene3D" id="3.40.630.10">
    <property type="entry name" value="Zn peptidases"/>
    <property type="match status" value="1"/>
</dbReference>
<dbReference type="InterPro" id="IPR023367">
    <property type="entry name" value="Peptidase_M42_dom2"/>
</dbReference>
<gene>
    <name evidence="9" type="ORF">ACFQGB_09900</name>
</gene>